<comment type="caution">
    <text evidence="2">The sequence shown here is derived from an EMBL/GenBank/DDBJ whole genome shotgun (WGS) entry which is preliminary data.</text>
</comment>
<feature type="region of interest" description="Disordered" evidence="1">
    <location>
        <begin position="1"/>
        <end position="53"/>
    </location>
</feature>
<feature type="compositionally biased region" description="Polar residues" evidence="1">
    <location>
        <begin position="23"/>
        <end position="40"/>
    </location>
</feature>
<accession>A0ABR2JP80</accession>
<proteinExistence type="predicted"/>
<reference evidence="2 3" key="1">
    <citation type="journal article" date="2024" name="IMA Fungus">
        <title>Apiospora arundinis, a panoply of carbohydrate-active enzymes and secondary metabolites.</title>
        <authorList>
            <person name="Sorensen T."/>
            <person name="Petersen C."/>
            <person name="Muurmann A.T."/>
            <person name="Christiansen J.V."/>
            <person name="Brundto M.L."/>
            <person name="Overgaard C.K."/>
            <person name="Boysen A.T."/>
            <person name="Wollenberg R.D."/>
            <person name="Larsen T.O."/>
            <person name="Sorensen J.L."/>
            <person name="Nielsen K.L."/>
            <person name="Sondergaard T.E."/>
        </authorList>
    </citation>
    <scope>NUCLEOTIDE SEQUENCE [LARGE SCALE GENOMIC DNA]</scope>
    <source>
        <strain evidence="2 3">AAU 773</strain>
    </source>
</reference>
<evidence type="ECO:0000256" key="1">
    <source>
        <dbReference type="SAM" id="MobiDB-lite"/>
    </source>
</evidence>
<evidence type="ECO:0000313" key="3">
    <source>
        <dbReference type="Proteomes" id="UP001390339"/>
    </source>
</evidence>
<organism evidence="2 3">
    <name type="scientific">Apiospora arundinis</name>
    <dbReference type="NCBI Taxonomy" id="335852"/>
    <lineage>
        <taxon>Eukaryota</taxon>
        <taxon>Fungi</taxon>
        <taxon>Dikarya</taxon>
        <taxon>Ascomycota</taxon>
        <taxon>Pezizomycotina</taxon>
        <taxon>Sordariomycetes</taxon>
        <taxon>Xylariomycetidae</taxon>
        <taxon>Amphisphaeriales</taxon>
        <taxon>Apiosporaceae</taxon>
        <taxon>Apiospora</taxon>
    </lineage>
</organism>
<dbReference type="EMBL" id="JAPCWZ010000001">
    <property type="protein sequence ID" value="KAK8879950.1"/>
    <property type="molecule type" value="Genomic_DNA"/>
</dbReference>
<gene>
    <name evidence="2" type="ORF">PGQ11_001244</name>
</gene>
<protein>
    <submittedName>
        <fullName evidence="2">Uncharacterized protein</fullName>
    </submittedName>
</protein>
<evidence type="ECO:0000313" key="2">
    <source>
        <dbReference type="EMBL" id="KAK8879950.1"/>
    </source>
</evidence>
<sequence length="78" mass="8575">MPHEGGRNSAGNMASKNPPVPNTTPYSLDQYLQSQPSTTAERQEAGLIGPLDQSGLKTALYIKKWESSWEQRKDNGKS</sequence>
<name>A0ABR2JP80_9PEZI</name>
<dbReference type="Proteomes" id="UP001390339">
    <property type="component" value="Unassembled WGS sequence"/>
</dbReference>
<keyword evidence="3" id="KW-1185">Reference proteome</keyword>